<evidence type="ECO:0000256" key="2">
    <source>
        <dbReference type="ARBA" id="ARBA00006275"/>
    </source>
</evidence>
<keyword evidence="5" id="KW-0998">Cell outer membrane</keyword>
<evidence type="ECO:0000313" key="9">
    <source>
        <dbReference type="Proteomes" id="UP000260644"/>
    </source>
</evidence>
<keyword evidence="4" id="KW-0472">Membrane</keyword>
<keyword evidence="3" id="KW-0732">Signal</keyword>
<name>A0A3E1YFX3_9BACT</name>
<evidence type="ECO:0000313" key="8">
    <source>
        <dbReference type="EMBL" id="RFS26298.1"/>
    </source>
</evidence>
<feature type="domain" description="RagB/SusD" evidence="6">
    <location>
        <begin position="359"/>
        <end position="488"/>
    </location>
</feature>
<comment type="caution">
    <text evidence="8">The sequence shown here is derived from an EMBL/GenBank/DDBJ whole genome shotgun (WGS) entry which is preliminary data.</text>
</comment>
<evidence type="ECO:0000256" key="4">
    <source>
        <dbReference type="ARBA" id="ARBA00023136"/>
    </source>
</evidence>
<comment type="subcellular location">
    <subcellularLocation>
        <location evidence="1">Cell outer membrane</location>
    </subcellularLocation>
</comment>
<dbReference type="Pfam" id="PF07980">
    <property type="entry name" value="SusD_RagB"/>
    <property type="match status" value="1"/>
</dbReference>
<keyword evidence="9" id="KW-1185">Reference proteome</keyword>
<proteinExistence type="inferred from homology"/>
<feature type="domain" description="SusD-like N-terminal" evidence="7">
    <location>
        <begin position="23"/>
        <end position="228"/>
    </location>
</feature>
<dbReference type="InterPro" id="IPR012944">
    <property type="entry name" value="SusD_RagB_dom"/>
</dbReference>
<dbReference type="Pfam" id="PF14322">
    <property type="entry name" value="SusD-like_3"/>
    <property type="match status" value="1"/>
</dbReference>
<dbReference type="InterPro" id="IPR011990">
    <property type="entry name" value="TPR-like_helical_dom_sf"/>
</dbReference>
<evidence type="ECO:0000259" key="7">
    <source>
        <dbReference type="Pfam" id="PF14322"/>
    </source>
</evidence>
<evidence type="ECO:0000256" key="5">
    <source>
        <dbReference type="ARBA" id="ARBA00023237"/>
    </source>
</evidence>
<dbReference type="InterPro" id="IPR033985">
    <property type="entry name" value="SusD-like_N"/>
</dbReference>
<comment type="similarity">
    <text evidence="2">Belongs to the SusD family.</text>
</comment>
<dbReference type="AlphaFoldDB" id="A0A3E1YFX3"/>
<reference evidence="8 9" key="1">
    <citation type="submission" date="2018-07" db="EMBL/GenBank/DDBJ databases">
        <title>Chitinophaga K2CV101002-2 sp. nov., isolated from a monsoon evergreen broad-leaved forest soil.</title>
        <authorList>
            <person name="Lv Y."/>
        </authorList>
    </citation>
    <scope>NUCLEOTIDE SEQUENCE [LARGE SCALE GENOMIC DNA]</scope>
    <source>
        <strain evidence="8 9">GDMCC 1.1288</strain>
    </source>
</reference>
<evidence type="ECO:0000256" key="1">
    <source>
        <dbReference type="ARBA" id="ARBA00004442"/>
    </source>
</evidence>
<evidence type="ECO:0000256" key="3">
    <source>
        <dbReference type="ARBA" id="ARBA00022729"/>
    </source>
</evidence>
<gene>
    <name evidence="8" type="ORF">DVR12_00460</name>
</gene>
<dbReference type="EMBL" id="QPMM01000001">
    <property type="protein sequence ID" value="RFS26298.1"/>
    <property type="molecule type" value="Genomic_DNA"/>
</dbReference>
<sequence>MMMKMKKTVWIIAGAMTLVSCKKYLAEEPNKEVSIQTVSQLEALVDNAPLFAYENNQTACFSSDDYEITKEAYKLNPGAFSANTLQYYVFSKDGVADMASDDFWTGEYKKIFTANLILKNIDKVSGDDATRARVKADAYFIRAMSYWAMANFYCAPYSAKNLNELGLPLKKTIEYTESLKRATLKETYDFILSDIAEAEKVTYEDVDPRRAWRVSKKAIAAFKSRYYLFIGDYAKAVEQADLALGSNSVKLVDFNTIKAGITRNFSNPAATLQYCELYTWNSTLFLFWQEMYYSRFTQNRSWYAPSAALMNSYDAGNDMRYKLLFIQNGGREFSIVTPMTARYIHFNTGYYIPAGFTRGEVLLNKAEALARLGDVAGAMEAANLLRVKRMSTYVPLAANGKDEAIRQVLAERRREFPFSMRWYDIRRLSVNDYTGDEITVTRDFYNVTATGTDVNTPKTYTLDSKRMLVPINTVEINSSNGQIAQNPY</sequence>
<organism evidence="8 9">
    <name type="scientific">Chitinophaga silvatica</name>
    <dbReference type="NCBI Taxonomy" id="2282649"/>
    <lineage>
        <taxon>Bacteria</taxon>
        <taxon>Pseudomonadati</taxon>
        <taxon>Bacteroidota</taxon>
        <taxon>Chitinophagia</taxon>
        <taxon>Chitinophagales</taxon>
        <taxon>Chitinophagaceae</taxon>
        <taxon>Chitinophaga</taxon>
    </lineage>
</organism>
<dbReference type="Gene3D" id="1.25.40.390">
    <property type="match status" value="1"/>
</dbReference>
<dbReference type="GO" id="GO:0009279">
    <property type="term" value="C:cell outer membrane"/>
    <property type="evidence" value="ECO:0007669"/>
    <property type="project" value="UniProtKB-SubCell"/>
</dbReference>
<accession>A0A3E1YFX3</accession>
<dbReference type="PROSITE" id="PS51257">
    <property type="entry name" value="PROKAR_LIPOPROTEIN"/>
    <property type="match status" value="1"/>
</dbReference>
<evidence type="ECO:0000259" key="6">
    <source>
        <dbReference type="Pfam" id="PF07980"/>
    </source>
</evidence>
<dbReference type="Proteomes" id="UP000260644">
    <property type="component" value="Unassembled WGS sequence"/>
</dbReference>
<dbReference type="SUPFAM" id="SSF48452">
    <property type="entry name" value="TPR-like"/>
    <property type="match status" value="1"/>
</dbReference>
<protein>
    <submittedName>
        <fullName evidence="8">RagB/SusD family nutrient uptake outer membrane protein</fullName>
    </submittedName>
</protein>